<comment type="caution">
    <text evidence="1">The sequence shown here is derived from an EMBL/GenBank/DDBJ whole genome shotgun (WGS) entry which is preliminary data.</text>
</comment>
<proteinExistence type="predicted"/>
<sequence length="95" mass="10394">VAMLYGGTLTRHGGAADEGVIIRLIYVDAIDALVAGAGDRAINWVDFSVGMHCTHLNIPKGQMFESGSWISLWHSSMVAAGEDYDLKLNFLIWKK</sequence>
<gene>
    <name evidence="1" type="ORF">S03H2_16665</name>
</gene>
<feature type="non-terminal residue" evidence="1">
    <location>
        <position position="1"/>
    </location>
</feature>
<accession>X1FBS2</accession>
<protein>
    <submittedName>
        <fullName evidence="1">Uncharacterized protein</fullName>
    </submittedName>
</protein>
<name>X1FBS2_9ZZZZ</name>
<evidence type="ECO:0000313" key="1">
    <source>
        <dbReference type="EMBL" id="GAH42412.1"/>
    </source>
</evidence>
<organism evidence="1">
    <name type="scientific">marine sediment metagenome</name>
    <dbReference type="NCBI Taxonomy" id="412755"/>
    <lineage>
        <taxon>unclassified sequences</taxon>
        <taxon>metagenomes</taxon>
        <taxon>ecological metagenomes</taxon>
    </lineage>
</organism>
<reference evidence="1" key="1">
    <citation type="journal article" date="2014" name="Front. Microbiol.">
        <title>High frequency of phylogenetically diverse reductive dehalogenase-homologous genes in deep subseafloor sedimentary metagenomes.</title>
        <authorList>
            <person name="Kawai M."/>
            <person name="Futagami T."/>
            <person name="Toyoda A."/>
            <person name="Takaki Y."/>
            <person name="Nishi S."/>
            <person name="Hori S."/>
            <person name="Arai W."/>
            <person name="Tsubouchi T."/>
            <person name="Morono Y."/>
            <person name="Uchiyama I."/>
            <person name="Ito T."/>
            <person name="Fujiyama A."/>
            <person name="Inagaki F."/>
            <person name="Takami H."/>
        </authorList>
    </citation>
    <scope>NUCLEOTIDE SEQUENCE</scope>
    <source>
        <strain evidence="1">Expedition CK06-06</strain>
    </source>
</reference>
<dbReference type="EMBL" id="BARU01008527">
    <property type="protein sequence ID" value="GAH42412.1"/>
    <property type="molecule type" value="Genomic_DNA"/>
</dbReference>
<dbReference type="AlphaFoldDB" id="X1FBS2"/>